<evidence type="ECO:0000313" key="2">
    <source>
        <dbReference type="Proteomes" id="UP000237271"/>
    </source>
</evidence>
<dbReference type="GO" id="GO:0003964">
    <property type="term" value="F:RNA-directed DNA polymerase activity"/>
    <property type="evidence" value="ECO:0007669"/>
    <property type="project" value="UniProtKB-KW"/>
</dbReference>
<accession>A0A2P4YF31</accession>
<dbReference type="EMBL" id="NCKW01003444">
    <property type="protein sequence ID" value="POM76430.1"/>
    <property type="molecule type" value="Genomic_DNA"/>
</dbReference>
<reference evidence="1 2" key="1">
    <citation type="journal article" date="2017" name="Genome Biol. Evol.">
        <title>Phytophthora megakarya and P. palmivora, closely related causal agents of cacao black pod rot, underwent increases in genome sizes and gene numbers by different mechanisms.</title>
        <authorList>
            <person name="Ali S.S."/>
            <person name="Shao J."/>
            <person name="Lary D.J."/>
            <person name="Kronmiller B."/>
            <person name="Shen D."/>
            <person name="Strem M.D."/>
            <person name="Amoako-Attah I."/>
            <person name="Akrofi A.Y."/>
            <person name="Begoude B.A."/>
            <person name="Ten Hoopen G.M."/>
            <person name="Coulibaly K."/>
            <person name="Kebe B.I."/>
            <person name="Melnick R.L."/>
            <person name="Guiltinan M.J."/>
            <person name="Tyler B.M."/>
            <person name="Meinhardt L.W."/>
            <person name="Bailey B.A."/>
        </authorList>
    </citation>
    <scope>NUCLEOTIDE SEQUENCE [LARGE SCALE GENOMIC DNA]</scope>
    <source>
        <strain evidence="2">sbr112.9</strain>
    </source>
</reference>
<dbReference type="InterPro" id="IPR051320">
    <property type="entry name" value="Viral_Replic_Matur_Polypro"/>
</dbReference>
<protein>
    <submittedName>
        <fullName evidence="1">Reverse transcriptase</fullName>
    </submittedName>
</protein>
<dbReference type="PANTHER" id="PTHR33064:SF37">
    <property type="entry name" value="RIBONUCLEASE H"/>
    <property type="match status" value="1"/>
</dbReference>
<dbReference type="SUPFAM" id="SSF56672">
    <property type="entry name" value="DNA/RNA polymerases"/>
    <property type="match status" value="1"/>
</dbReference>
<sequence length="148" mass="16639">MEKLVDPDVLEFLNLGQAERSMSEAEQEAPSLTDQMTVFKRNIPAPPQMRPIIGRSSYIDDIADGAPTWDQLCDDLNALLYRLRYWNISVSLPKIWNVDCSISLALISAEGIGAIPNIAKPVQDLAFPPTLKGVQWFQESLNYYTHES</sequence>
<dbReference type="Proteomes" id="UP000237271">
    <property type="component" value="Unassembled WGS sequence"/>
</dbReference>
<keyword evidence="1" id="KW-0808">Transferase</keyword>
<keyword evidence="1" id="KW-0548">Nucleotidyltransferase</keyword>
<dbReference type="AlphaFoldDB" id="A0A2P4YF31"/>
<dbReference type="OrthoDB" id="143477at2759"/>
<name>A0A2P4YF31_9STRA</name>
<evidence type="ECO:0000313" key="1">
    <source>
        <dbReference type="EMBL" id="POM76430.1"/>
    </source>
</evidence>
<keyword evidence="1" id="KW-0695">RNA-directed DNA polymerase</keyword>
<comment type="caution">
    <text evidence="1">The sequence shown here is derived from an EMBL/GenBank/DDBJ whole genome shotgun (WGS) entry which is preliminary data.</text>
</comment>
<dbReference type="PANTHER" id="PTHR33064">
    <property type="entry name" value="POL PROTEIN"/>
    <property type="match status" value="1"/>
</dbReference>
<keyword evidence="2" id="KW-1185">Reference proteome</keyword>
<dbReference type="InterPro" id="IPR043502">
    <property type="entry name" value="DNA/RNA_pol_sf"/>
</dbReference>
<gene>
    <name evidence="1" type="ORF">PHPALM_6332</name>
</gene>
<organism evidence="1 2">
    <name type="scientific">Phytophthora palmivora</name>
    <dbReference type="NCBI Taxonomy" id="4796"/>
    <lineage>
        <taxon>Eukaryota</taxon>
        <taxon>Sar</taxon>
        <taxon>Stramenopiles</taxon>
        <taxon>Oomycota</taxon>
        <taxon>Peronosporomycetes</taxon>
        <taxon>Peronosporales</taxon>
        <taxon>Peronosporaceae</taxon>
        <taxon>Phytophthora</taxon>
    </lineage>
</organism>
<proteinExistence type="predicted"/>